<dbReference type="GO" id="GO:0005886">
    <property type="term" value="C:plasma membrane"/>
    <property type="evidence" value="ECO:0007669"/>
    <property type="project" value="TreeGrafter"/>
</dbReference>
<evidence type="ECO:0000313" key="5">
    <source>
        <dbReference type="EMBL" id="ACB85305.1"/>
    </source>
</evidence>
<dbReference type="AlphaFoldDB" id="B2A563"/>
<dbReference type="HOGENOM" id="CLU_013446_10_3_9"/>
<dbReference type="InterPro" id="IPR007831">
    <property type="entry name" value="T2SS_GspE_N"/>
</dbReference>
<dbReference type="InterPro" id="IPR027417">
    <property type="entry name" value="P-loop_NTPase"/>
</dbReference>
<keyword evidence="6" id="KW-1185">Reference proteome</keyword>
<dbReference type="InParanoid" id="B2A563"/>
<evidence type="ECO:0000313" key="6">
    <source>
        <dbReference type="Proteomes" id="UP000001683"/>
    </source>
</evidence>
<dbReference type="FunFam" id="3.40.50.300:FF:000398">
    <property type="entry name" value="Type IV pilus assembly ATPase PilB"/>
    <property type="match status" value="1"/>
</dbReference>
<keyword evidence="3" id="KW-0067">ATP-binding</keyword>
<evidence type="ECO:0000256" key="2">
    <source>
        <dbReference type="ARBA" id="ARBA00022741"/>
    </source>
</evidence>
<dbReference type="OrthoDB" id="9808272at2"/>
<sequence length="561" mass="63631">MIDYNILSKAQLNEALIVQKRTGNRLSSIVIDLQFISENAWVQLLEKKLGLPRIELSDYCVENDTAYILPFHIVEQNRIFPFKLNQNNVAIATSEPLNILIIDEIKLITGKEVEIWLATPGEIDREIKRFFDIKEVVEKEVQLISKESVTNIIDNKNSDQNLNFENEAPAIKIIDTVIKLAIDQEASDIHFEPTSSDMLVRFRVDGMMRQITCFPKHTQELLISRIKIMTNMDITVKRLPQDGRCEFTSQEQNIDLRASALPTIFGEKIVIRLLYKEKIIFPLDKLGFKDKELSQYKAMLADSSGMILVTGPTGCGKTTTLYSSLSWINSPEKNIITVEDPVEYQLPGVNQVEMNEKAGLTFAIGLRSILRQDPDIIMIGEIRDLETARIAVRSSLTGHLVFSTLHTSNSIGALSRLIDMGIPMYLLNSSIKGILSQRLVRKICNHCKELYQPSFQELNFYEAHANHISYLPNFFRGRGCRICNGTGYQGRKAVFELLVVDNQIKKEIAKGVTKLDDLNFASVWDCLTLVNNALQDVNSGITTLEEVIRITSFQESLKVRK</sequence>
<gene>
    <name evidence="5" type="ordered locus">Nther_1731</name>
</gene>
<reference evidence="5 6" key="1">
    <citation type="submission" date="2008-04" db="EMBL/GenBank/DDBJ databases">
        <title>Complete sequence of chromosome of Natranaerobius thermophilus JW/NM-WN-LF.</title>
        <authorList>
            <consortium name="US DOE Joint Genome Institute"/>
            <person name="Copeland A."/>
            <person name="Lucas S."/>
            <person name="Lapidus A."/>
            <person name="Glavina del Rio T."/>
            <person name="Dalin E."/>
            <person name="Tice H."/>
            <person name="Bruce D."/>
            <person name="Goodwin L."/>
            <person name="Pitluck S."/>
            <person name="Chertkov O."/>
            <person name="Brettin T."/>
            <person name="Detter J.C."/>
            <person name="Han C."/>
            <person name="Kuske C.R."/>
            <person name="Schmutz J."/>
            <person name="Larimer F."/>
            <person name="Land M."/>
            <person name="Hauser L."/>
            <person name="Kyrpides N."/>
            <person name="Lykidis A."/>
            <person name="Mesbah N.M."/>
            <person name="Wiegel J."/>
        </authorList>
    </citation>
    <scope>NUCLEOTIDE SEQUENCE [LARGE SCALE GENOMIC DNA]</scope>
    <source>
        <strain evidence="6">ATCC BAA-1301 / DSM 18059 / JW/NM-WN-LF</strain>
    </source>
</reference>
<dbReference type="Gene3D" id="3.40.50.300">
    <property type="entry name" value="P-loop containing nucleotide triphosphate hydrolases"/>
    <property type="match status" value="1"/>
</dbReference>
<dbReference type="STRING" id="457570.Nther_1731"/>
<dbReference type="Proteomes" id="UP000001683">
    <property type="component" value="Chromosome"/>
</dbReference>
<dbReference type="PANTHER" id="PTHR30258:SF1">
    <property type="entry name" value="PROTEIN TRANSPORT PROTEIN HOFB HOMOLOG"/>
    <property type="match status" value="1"/>
</dbReference>
<keyword evidence="2" id="KW-0547">Nucleotide-binding</keyword>
<protein>
    <submittedName>
        <fullName evidence="5">Type II secretion system protein E</fullName>
    </submittedName>
</protein>
<proteinExistence type="inferred from homology"/>
<dbReference type="CDD" id="cd01129">
    <property type="entry name" value="PulE-GspE-like"/>
    <property type="match status" value="1"/>
</dbReference>
<dbReference type="SUPFAM" id="SSF52540">
    <property type="entry name" value="P-loop containing nucleoside triphosphate hydrolases"/>
    <property type="match status" value="1"/>
</dbReference>
<dbReference type="PROSITE" id="PS00662">
    <property type="entry name" value="T2SP_E"/>
    <property type="match status" value="1"/>
</dbReference>
<dbReference type="Gene3D" id="3.30.450.90">
    <property type="match status" value="1"/>
</dbReference>
<dbReference type="RefSeq" id="WP_012448172.1">
    <property type="nucleotide sequence ID" value="NC_010718.1"/>
</dbReference>
<evidence type="ECO:0000256" key="1">
    <source>
        <dbReference type="ARBA" id="ARBA00006611"/>
    </source>
</evidence>
<dbReference type="GO" id="GO:0005524">
    <property type="term" value="F:ATP binding"/>
    <property type="evidence" value="ECO:0007669"/>
    <property type="project" value="UniProtKB-KW"/>
</dbReference>
<dbReference type="PANTHER" id="PTHR30258">
    <property type="entry name" value="TYPE II SECRETION SYSTEM PROTEIN GSPE-RELATED"/>
    <property type="match status" value="1"/>
</dbReference>
<dbReference type="InterPro" id="IPR037257">
    <property type="entry name" value="T2SS_E_N_sf"/>
</dbReference>
<reference evidence="5 6" key="2">
    <citation type="journal article" date="2011" name="J. Bacteriol.">
        <title>Complete genome sequence of the anaerobic, halophilic alkalithermophile Natranaerobius thermophilus JW/NM-WN-LF.</title>
        <authorList>
            <person name="Zhao B."/>
            <person name="Mesbah N.M."/>
            <person name="Dalin E."/>
            <person name="Goodwin L."/>
            <person name="Nolan M."/>
            <person name="Pitluck S."/>
            <person name="Chertkov O."/>
            <person name="Brettin T.S."/>
            <person name="Han J."/>
            <person name="Larimer F.W."/>
            <person name="Land M.L."/>
            <person name="Hauser L."/>
            <person name="Kyrpides N."/>
            <person name="Wiegel J."/>
        </authorList>
    </citation>
    <scope>NUCLEOTIDE SEQUENCE [LARGE SCALE GENOMIC DNA]</scope>
    <source>
        <strain evidence="6">ATCC BAA-1301 / DSM 18059 / JW/NM-WN-LF</strain>
    </source>
</reference>
<feature type="domain" description="Bacterial type II secretion system protein E" evidence="4">
    <location>
        <begin position="370"/>
        <end position="384"/>
    </location>
</feature>
<dbReference type="Pfam" id="PF05157">
    <property type="entry name" value="MshEN"/>
    <property type="match status" value="1"/>
</dbReference>
<dbReference type="Pfam" id="PF00437">
    <property type="entry name" value="T2SSE"/>
    <property type="match status" value="1"/>
</dbReference>
<dbReference type="InterPro" id="IPR001482">
    <property type="entry name" value="T2SS/T4SS_dom"/>
</dbReference>
<dbReference type="KEGG" id="nth:Nther_1731"/>
<evidence type="ECO:0000259" key="4">
    <source>
        <dbReference type="PROSITE" id="PS00662"/>
    </source>
</evidence>
<dbReference type="SUPFAM" id="SSF160246">
    <property type="entry name" value="EspE N-terminal domain-like"/>
    <property type="match status" value="1"/>
</dbReference>
<comment type="similarity">
    <text evidence="1">Belongs to the GSP E family.</text>
</comment>
<dbReference type="eggNOG" id="COG2804">
    <property type="taxonomic scope" value="Bacteria"/>
</dbReference>
<dbReference type="EMBL" id="CP001034">
    <property type="protein sequence ID" value="ACB85305.1"/>
    <property type="molecule type" value="Genomic_DNA"/>
</dbReference>
<dbReference type="GO" id="GO:0016887">
    <property type="term" value="F:ATP hydrolysis activity"/>
    <property type="evidence" value="ECO:0007669"/>
    <property type="project" value="TreeGrafter"/>
</dbReference>
<accession>B2A563</accession>
<dbReference type="Gene3D" id="3.30.300.160">
    <property type="entry name" value="Type II secretion system, protein E, N-terminal domain"/>
    <property type="match status" value="1"/>
</dbReference>
<organism evidence="5 6">
    <name type="scientific">Natranaerobius thermophilus (strain ATCC BAA-1301 / DSM 18059 / JW/NM-WN-LF)</name>
    <dbReference type="NCBI Taxonomy" id="457570"/>
    <lineage>
        <taxon>Bacteria</taxon>
        <taxon>Bacillati</taxon>
        <taxon>Bacillota</taxon>
        <taxon>Clostridia</taxon>
        <taxon>Natranaerobiales</taxon>
        <taxon>Natranaerobiaceae</taxon>
        <taxon>Natranaerobius</taxon>
    </lineage>
</organism>
<name>B2A563_NATTJ</name>
<evidence type="ECO:0000256" key="3">
    <source>
        <dbReference type="ARBA" id="ARBA00022840"/>
    </source>
</evidence>